<evidence type="ECO:0000256" key="7">
    <source>
        <dbReference type="ARBA" id="ARBA00023049"/>
    </source>
</evidence>
<dbReference type="RefSeq" id="WP_269426427.1">
    <property type="nucleotide sequence ID" value="NZ_JAPWGM010000001.1"/>
</dbReference>
<evidence type="ECO:0000256" key="1">
    <source>
        <dbReference type="ARBA" id="ARBA00001947"/>
    </source>
</evidence>
<gene>
    <name evidence="10" type="ORF">O0955_05030</name>
</gene>
<dbReference type="InterPro" id="IPR042089">
    <property type="entry name" value="Peptidase_M13_dom_2"/>
</dbReference>
<keyword evidence="4" id="KW-0479">Metal-binding</keyword>
<evidence type="ECO:0000256" key="5">
    <source>
        <dbReference type="ARBA" id="ARBA00022801"/>
    </source>
</evidence>
<organism evidence="10 11">
    <name type="scientific">Pedobacter punctiformis</name>
    <dbReference type="NCBI Taxonomy" id="3004097"/>
    <lineage>
        <taxon>Bacteria</taxon>
        <taxon>Pseudomonadati</taxon>
        <taxon>Bacteroidota</taxon>
        <taxon>Sphingobacteriia</taxon>
        <taxon>Sphingobacteriales</taxon>
        <taxon>Sphingobacteriaceae</taxon>
        <taxon>Pedobacter</taxon>
    </lineage>
</organism>
<dbReference type="PANTHER" id="PTHR11733:SF167">
    <property type="entry name" value="FI17812P1-RELATED"/>
    <property type="match status" value="1"/>
</dbReference>
<evidence type="ECO:0000256" key="3">
    <source>
        <dbReference type="ARBA" id="ARBA00022670"/>
    </source>
</evidence>
<keyword evidence="7" id="KW-0482">Metalloprotease</keyword>
<evidence type="ECO:0000313" key="11">
    <source>
        <dbReference type="Proteomes" id="UP001144347"/>
    </source>
</evidence>
<dbReference type="Proteomes" id="UP001144347">
    <property type="component" value="Unassembled WGS sequence"/>
</dbReference>
<dbReference type="InterPro" id="IPR000718">
    <property type="entry name" value="Peptidase_M13"/>
</dbReference>
<protein>
    <submittedName>
        <fullName evidence="10">M13 family metallopeptidase</fullName>
    </submittedName>
</protein>
<dbReference type="SUPFAM" id="SSF55486">
    <property type="entry name" value="Metalloproteases ('zincins'), catalytic domain"/>
    <property type="match status" value="1"/>
</dbReference>
<sequence length="682" mass="77604">MKSKLFLPGAALLLLAACQNNKSHQQNDEASQRTLFFDTAGMDTTVKPGDNFFLYANGKWSKNTEIPKTETGWGSFYTLYNDNLKNLNKILENAAKSNSSKGSLEQKVGDFYASGMDTVTIEKLGIEPLKPLLAKIDGIKNDKDLINFIADGYKDGEGDLLGFGVQPDDKISSKNAANFYQSGITLPERSYYLEQDDKAKKIRTAYQTYITKLFSLSGDSVNAKKYADQILKLETKIALSHSTPVELRDPQKNYNKFFVADFQKETPNIDWKLVLNKLQLKTDTILVGQPKYYKALNTLIKTEPIEIWKQKLKFDALNSAASALNKGFRTAKFEFFGKTLSGQQAPTERWKAIVNSTDRNLGELLGQLYTEQYFKPEAKKRMLTLVDNLQKVYEERIKKVDWMTPETKKKALEKLNAFIKKIGYPDKWKKYDDVEINKGTYYANLQSAEKHAYKEMIDKLGQPVDKTEWGMTPPTVNAYYNPSFNEIVFPAGILQFPFFDFNADDAINYGAIGAVIGHEMTHGFDDQGRQYDAAGNLKEWWTKADADKFKTKADKVVAFYNNFALLDNQHVNGSLTLGENLADIGGLNIAYDAFKLTEEGKKNDKKIDGFTPDQRFFLGFAQVWRIKNRDETMRVRLKTDPHSPEMFRVNGSVYNMEAFYKAFNIPTTAKMYLTPENRLGVW</sequence>
<dbReference type="InterPro" id="IPR018497">
    <property type="entry name" value="Peptidase_M13_C"/>
</dbReference>
<keyword evidence="11" id="KW-1185">Reference proteome</keyword>
<name>A0ABT4L6Q2_9SPHI</name>
<dbReference type="Pfam" id="PF05649">
    <property type="entry name" value="Peptidase_M13_N"/>
    <property type="match status" value="1"/>
</dbReference>
<evidence type="ECO:0000259" key="9">
    <source>
        <dbReference type="Pfam" id="PF05649"/>
    </source>
</evidence>
<keyword evidence="3" id="KW-0645">Protease</keyword>
<dbReference type="PROSITE" id="PS51257">
    <property type="entry name" value="PROKAR_LIPOPROTEIN"/>
    <property type="match status" value="1"/>
</dbReference>
<dbReference type="CDD" id="cd08662">
    <property type="entry name" value="M13"/>
    <property type="match status" value="1"/>
</dbReference>
<proteinExistence type="inferred from homology"/>
<dbReference type="EMBL" id="JAPWGM010000001">
    <property type="protein sequence ID" value="MCZ4243362.1"/>
    <property type="molecule type" value="Genomic_DNA"/>
</dbReference>
<accession>A0ABT4L6Q2</accession>
<evidence type="ECO:0000256" key="6">
    <source>
        <dbReference type="ARBA" id="ARBA00022833"/>
    </source>
</evidence>
<comment type="similarity">
    <text evidence="2">Belongs to the peptidase M13 family.</text>
</comment>
<evidence type="ECO:0000256" key="2">
    <source>
        <dbReference type="ARBA" id="ARBA00007357"/>
    </source>
</evidence>
<dbReference type="PANTHER" id="PTHR11733">
    <property type="entry name" value="ZINC METALLOPROTEASE FAMILY M13 NEPRILYSIN-RELATED"/>
    <property type="match status" value="1"/>
</dbReference>
<comment type="caution">
    <text evidence="10">The sequence shown here is derived from an EMBL/GenBank/DDBJ whole genome shotgun (WGS) entry which is preliminary data.</text>
</comment>
<dbReference type="PRINTS" id="PR00786">
    <property type="entry name" value="NEPRILYSIN"/>
</dbReference>
<comment type="cofactor">
    <cofactor evidence="1">
        <name>Zn(2+)</name>
        <dbReference type="ChEBI" id="CHEBI:29105"/>
    </cofactor>
</comment>
<dbReference type="Gene3D" id="3.40.390.10">
    <property type="entry name" value="Collagenase (Catalytic Domain)"/>
    <property type="match status" value="1"/>
</dbReference>
<dbReference type="InterPro" id="IPR008753">
    <property type="entry name" value="Peptidase_M13_N"/>
</dbReference>
<keyword evidence="6" id="KW-0862">Zinc</keyword>
<feature type="domain" description="Peptidase M13 C-terminal" evidence="8">
    <location>
        <begin position="477"/>
        <end position="679"/>
    </location>
</feature>
<feature type="domain" description="Peptidase M13 N-terminal" evidence="9">
    <location>
        <begin position="48"/>
        <end position="425"/>
    </location>
</feature>
<evidence type="ECO:0000256" key="4">
    <source>
        <dbReference type="ARBA" id="ARBA00022723"/>
    </source>
</evidence>
<keyword evidence="5" id="KW-0378">Hydrolase</keyword>
<evidence type="ECO:0000259" key="8">
    <source>
        <dbReference type="Pfam" id="PF01431"/>
    </source>
</evidence>
<dbReference type="Pfam" id="PF01431">
    <property type="entry name" value="Peptidase_M13"/>
    <property type="match status" value="1"/>
</dbReference>
<dbReference type="PROSITE" id="PS51885">
    <property type="entry name" value="NEPRILYSIN"/>
    <property type="match status" value="1"/>
</dbReference>
<reference evidence="10" key="1">
    <citation type="submission" date="2022-12" db="EMBL/GenBank/DDBJ databases">
        <title>Genome sequence of HCMS5-2.</title>
        <authorList>
            <person name="Woo H."/>
        </authorList>
    </citation>
    <scope>NUCLEOTIDE SEQUENCE</scope>
    <source>
        <strain evidence="10">HCMS5-2</strain>
    </source>
</reference>
<dbReference type="Gene3D" id="1.10.1380.10">
    <property type="entry name" value="Neutral endopeptidase , domain2"/>
    <property type="match status" value="1"/>
</dbReference>
<evidence type="ECO:0000313" key="10">
    <source>
        <dbReference type="EMBL" id="MCZ4243362.1"/>
    </source>
</evidence>
<dbReference type="InterPro" id="IPR024079">
    <property type="entry name" value="MetalloPept_cat_dom_sf"/>
</dbReference>